<dbReference type="PANTHER" id="PTHR44846">
    <property type="entry name" value="MANNOSYL-D-GLYCERATE TRANSPORT/METABOLISM SYSTEM REPRESSOR MNGR-RELATED"/>
    <property type="match status" value="1"/>
</dbReference>
<proteinExistence type="predicted"/>
<keyword evidence="6" id="KW-1185">Reference proteome</keyword>
<keyword evidence="2" id="KW-0238">DNA-binding</keyword>
<evidence type="ECO:0000259" key="4">
    <source>
        <dbReference type="PROSITE" id="PS50949"/>
    </source>
</evidence>
<sequence>MADTPSALHRYLDELARDAETGDRLPSIRDLMRRFGVSQAIVTRAFDALRERGAISSEVGRGTFFQASEARVERQAVALPANRSVLLLHRTVSLQRSRALIQGLQRRFTDAGHRVLEVSYTDSEHAHEVLRGLPSFDACLIQSMFETITIRMLATLRDKASVLAVDGAVLAGLDVDAVGIEWGEPLAAATDLLQRRGHQRIAYATTAHPFLANQLGLKRWAQLRNAQPQLDLQTLAVPKLSYEDYEAALVDLIKTRQDAAGQLPFSALVCWGIEDGNRFRDLLSGRGIEIPTDLSVVLLGRTDLINEHAGFFETFGCSVADQVDLLYQAIHRRWERPTRPYLLELLPLMHRVGSSVAKPQDRSIAVAGAT</sequence>
<reference evidence="5 6" key="1">
    <citation type="submission" date="2024-03" db="EMBL/GenBank/DDBJ databases">
        <title>Novel species of the genus Variovorax.</title>
        <authorList>
            <person name="Liu Q."/>
            <person name="Xin Y.-H."/>
        </authorList>
    </citation>
    <scope>NUCLEOTIDE SEQUENCE [LARGE SCALE GENOMIC DNA]</scope>
    <source>
        <strain evidence="5 6">KACC 18900</strain>
    </source>
</reference>
<gene>
    <name evidence="5" type="ORF">WKW82_31975</name>
</gene>
<evidence type="ECO:0000313" key="5">
    <source>
        <dbReference type="EMBL" id="MEJ8851293.1"/>
    </source>
</evidence>
<feature type="domain" description="HTH gntR-type" evidence="4">
    <location>
        <begin position="1"/>
        <end position="68"/>
    </location>
</feature>
<dbReference type="PROSITE" id="PS50949">
    <property type="entry name" value="HTH_GNTR"/>
    <property type="match status" value="1"/>
</dbReference>
<comment type="caution">
    <text evidence="5">The sequence shown here is derived from an EMBL/GenBank/DDBJ whole genome shotgun (WGS) entry which is preliminary data.</text>
</comment>
<organism evidence="5 6">
    <name type="scientific">Variovorax rhizosphaerae</name>
    <dbReference type="NCBI Taxonomy" id="1836200"/>
    <lineage>
        <taxon>Bacteria</taxon>
        <taxon>Pseudomonadati</taxon>
        <taxon>Pseudomonadota</taxon>
        <taxon>Betaproteobacteria</taxon>
        <taxon>Burkholderiales</taxon>
        <taxon>Comamonadaceae</taxon>
        <taxon>Variovorax</taxon>
    </lineage>
</organism>
<evidence type="ECO:0000256" key="3">
    <source>
        <dbReference type="ARBA" id="ARBA00023163"/>
    </source>
</evidence>
<keyword evidence="1" id="KW-0805">Transcription regulation</keyword>
<dbReference type="SUPFAM" id="SSF46785">
    <property type="entry name" value="Winged helix' DNA-binding domain"/>
    <property type="match status" value="1"/>
</dbReference>
<dbReference type="InterPro" id="IPR000524">
    <property type="entry name" value="Tscrpt_reg_HTH_GntR"/>
</dbReference>
<dbReference type="SMART" id="SM00345">
    <property type="entry name" value="HTH_GNTR"/>
    <property type="match status" value="1"/>
</dbReference>
<accession>A0ABU8WUR8</accession>
<dbReference type="Pfam" id="PF00392">
    <property type="entry name" value="GntR"/>
    <property type="match status" value="1"/>
</dbReference>
<dbReference type="InterPro" id="IPR050679">
    <property type="entry name" value="Bact_HTH_transcr_reg"/>
</dbReference>
<keyword evidence="3" id="KW-0804">Transcription</keyword>
<dbReference type="InterPro" id="IPR036388">
    <property type="entry name" value="WH-like_DNA-bd_sf"/>
</dbReference>
<evidence type="ECO:0000256" key="2">
    <source>
        <dbReference type="ARBA" id="ARBA00023125"/>
    </source>
</evidence>
<evidence type="ECO:0000313" key="6">
    <source>
        <dbReference type="Proteomes" id="UP001385892"/>
    </source>
</evidence>
<protein>
    <submittedName>
        <fullName evidence="5">GntR family transcriptional regulator</fullName>
    </submittedName>
</protein>
<dbReference type="EMBL" id="JBBKZT010000021">
    <property type="protein sequence ID" value="MEJ8851293.1"/>
    <property type="molecule type" value="Genomic_DNA"/>
</dbReference>
<dbReference type="PANTHER" id="PTHR44846:SF1">
    <property type="entry name" value="MANNOSYL-D-GLYCERATE TRANSPORT_METABOLISM SYSTEM REPRESSOR MNGR-RELATED"/>
    <property type="match status" value="1"/>
</dbReference>
<dbReference type="Gene3D" id="1.10.10.10">
    <property type="entry name" value="Winged helix-like DNA-binding domain superfamily/Winged helix DNA-binding domain"/>
    <property type="match status" value="1"/>
</dbReference>
<name>A0ABU8WUR8_9BURK</name>
<dbReference type="RefSeq" id="WP_340346869.1">
    <property type="nucleotide sequence ID" value="NZ_JBBKZT010000021.1"/>
</dbReference>
<dbReference type="InterPro" id="IPR036390">
    <property type="entry name" value="WH_DNA-bd_sf"/>
</dbReference>
<dbReference type="InterPro" id="IPR028082">
    <property type="entry name" value="Peripla_BP_I"/>
</dbReference>
<dbReference type="Gene3D" id="3.40.50.2300">
    <property type="match status" value="2"/>
</dbReference>
<dbReference type="SUPFAM" id="SSF53822">
    <property type="entry name" value="Periplasmic binding protein-like I"/>
    <property type="match status" value="1"/>
</dbReference>
<evidence type="ECO:0000256" key="1">
    <source>
        <dbReference type="ARBA" id="ARBA00023015"/>
    </source>
</evidence>
<dbReference type="Proteomes" id="UP001385892">
    <property type="component" value="Unassembled WGS sequence"/>
</dbReference>